<dbReference type="GO" id="GO:0016020">
    <property type="term" value="C:membrane"/>
    <property type="evidence" value="ECO:0007669"/>
    <property type="project" value="GOC"/>
</dbReference>
<feature type="domain" description="Glycosyltransferase 2-like" evidence="4">
    <location>
        <begin position="12"/>
        <end position="150"/>
    </location>
</feature>
<evidence type="ECO:0000256" key="2">
    <source>
        <dbReference type="ARBA" id="ARBA00022676"/>
    </source>
</evidence>
<sequence>MDQIYQNIKDKGFEPEIIIIDDNSNDGTQQFVEEYSHNSPYKTKLIERKERGLATAVIRGFTETEADVLCVMDADLSHPPALIPKLIENSKSFDIVLPCRNMIGGGAEEWPIHRKLTSMFATSLVKLLGITVRDPMSGFFLIHKKVIEDVKLNPIGYKILLEILVKGKYKNYIEVPYIFRNRAVGNSKMSGKIIGQYLKHLWELKKWQKQKTRT</sequence>
<evidence type="ECO:0000256" key="3">
    <source>
        <dbReference type="ARBA" id="ARBA00022679"/>
    </source>
</evidence>
<dbReference type="CDD" id="cd06442">
    <property type="entry name" value="DPM1_like"/>
    <property type="match status" value="1"/>
</dbReference>
<dbReference type="PANTHER" id="PTHR43398">
    <property type="entry name" value="DOLICHOL-PHOSPHATE MANNOSYLTRANSFERASE SUBUNIT 1"/>
    <property type="match status" value="1"/>
</dbReference>
<evidence type="ECO:0000313" key="6">
    <source>
        <dbReference type="Proteomes" id="UP000177067"/>
    </source>
</evidence>
<dbReference type="SUPFAM" id="SSF53448">
    <property type="entry name" value="Nucleotide-diphospho-sugar transferases"/>
    <property type="match status" value="1"/>
</dbReference>
<dbReference type="InterPro" id="IPR039528">
    <property type="entry name" value="DPM1-like"/>
</dbReference>
<dbReference type="InterPro" id="IPR001173">
    <property type="entry name" value="Glyco_trans_2-like"/>
</dbReference>
<organism evidence="5 6">
    <name type="scientific">Candidatus Magasanikbacteria bacterium RIFCSPHIGHO2_01_FULL_33_34</name>
    <dbReference type="NCBI Taxonomy" id="1798671"/>
    <lineage>
        <taxon>Bacteria</taxon>
        <taxon>Candidatus Magasanikiibacteriota</taxon>
    </lineage>
</organism>
<dbReference type="Pfam" id="PF00535">
    <property type="entry name" value="Glycos_transf_2"/>
    <property type="match status" value="1"/>
</dbReference>
<accession>A0A1F6LJE9</accession>
<dbReference type="GO" id="GO:0006506">
    <property type="term" value="P:GPI anchor biosynthetic process"/>
    <property type="evidence" value="ECO:0007669"/>
    <property type="project" value="TreeGrafter"/>
</dbReference>
<dbReference type="GO" id="GO:0004582">
    <property type="term" value="F:dolichyl-phosphate beta-D-mannosyltransferase activity"/>
    <property type="evidence" value="ECO:0007669"/>
    <property type="project" value="InterPro"/>
</dbReference>
<evidence type="ECO:0000313" key="5">
    <source>
        <dbReference type="EMBL" id="OGH59413.1"/>
    </source>
</evidence>
<dbReference type="Gene3D" id="3.90.550.10">
    <property type="entry name" value="Spore Coat Polysaccharide Biosynthesis Protein SpsA, Chain A"/>
    <property type="match status" value="1"/>
</dbReference>
<dbReference type="GO" id="GO:0035269">
    <property type="term" value="P:protein O-linked glycosylation via mannose"/>
    <property type="evidence" value="ECO:0007669"/>
    <property type="project" value="TreeGrafter"/>
</dbReference>
<dbReference type="Proteomes" id="UP000177067">
    <property type="component" value="Unassembled WGS sequence"/>
</dbReference>
<dbReference type="InterPro" id="IPR029044">
    <property type="entry name" value="Nucleotide-diphossugar_trans"/>
</dbReference>
<evidence type="ECO:0000259" key="4">
    <source>
        <dbReference type="Pfam" id="PF00535"/>
    </source>
</evidence>
<dbReference type="GO" id="GO:0006488">
    <property type="term" value="P:dolichol-linked oligosaccharide biosynthetic process"/>
    <property type="evidence" value="ECO:0007669"/>
    <property type="project" value="TreeGrafter"/>
</dbReference>
<proteinExistence type="inferred from homology"/>
<dbReference type="PANTHER" id="PTHR43398:SF1">
    <property type="entry name" value="DOLICHOL-PHOSPHATE MANNOSYLTRANSFERASE SUBUNIT 1"/>
    <property type="match status" value="1"/>
</dbReference>
<dbReference type="EMBL" id="MFPS01000007">
    <property type="protein sequence ID" value="OGH59413.1"/>
    <property type="molecule type" value="Genomic_DNA"/>
</dbReference>
<comment type="similarity">
    <text evidence="1">Belongs to the glycosyltransferase 2 family.</text>
</comment>
<dbReference type="AlphaFoldDB" id="A0A1F6LJE9"/>
<keyword evidence="3" id="KW-0808">Transferase</keyword>
<name>A0A1F6LJE9_9BACT</name>
<gene>
    <name evidence="5" type="ORF">A2725_01125</name>
</gene>
<reference evidence="5 6" key="1">
    <citation type="journal article" date="2016" name="Nat. Commun.">
        <title>Thousands of microbial genomes shed light on interconnected biogeochemical processes in an aquifer system.</title>
        <authorList>
            <person name="Anantharaman K."/>
            <person name="Brown C.T."/>
            <person name="Hug L.A."/>
            <person name="Sharon I."/>
            <person name="Castelle C.J."/>
            <person name="Probst A.J."/>
            <person name="Thomas B.C."/>
            <person name="Singh A."/>
            <person name="Wilkins M.J."/>
            <person name="Karaoz U."/>
            <person name="Brodie E.L."/>
            <person name="Williams K.H."/>
            <person name="Hubbard S.S."/>
            <person name="Banfield J.F."/>
        </authorList>
    </citation>
    <scope>NUCLEOTIDE SEQUENCE [LARGE SCALE GENOMIC DNA]</scope>
</reference>
<comment type="caution">
    <text evidence="5">The sequence shown here is derived from an EMBL/GenBank/DDBJ whole genome shotgun (WGS) entry which is preliminary data.</text>
</comment>
<protein>
    <recommendedName>
        <fullName evidence="4">Glycosyltransferase 2-like domain-containing protein</fullName>
    </recommendedName>
</protein>
<evidence type="ECO:0000256" key="1">
    <source>
        <dbReference type="ARBA" id="ARBA00006739"/>
    </source>
</evidence>
<keyword evidence="2" id="KW-0328">Glycosyltransferase</keyword>